<dbReference type="AlphaFoldDB" id="A0A4V6S1V3"/>
<proteinExistence type="predicted"/>
<feature type="compositionally biased region" description="Polar residues" evidence="1">
    <location>
        <begin position="399"/>
        <end position="409"/>
    </location>
</feature>
<organism evidence="2 3">
    <name type="scientific">Antrodiella citrinella</name>
    <dbReference type="NCBI Taxonomy" id="2447956"/>
    <lineage>
        <taxon>Eukaryota</taxon>
        <taxon>Fungi</taxon>
        <taxon>Dikarya</taxon>
        <taxon>Basidiomycota</taxon>
        <taxon>Agaricomycotina</taxon>
        <taxon>Agaricomycetes</taxon>
        <taxon>Polyporales</taxon>
        <taxon>Steccherinaceae</taxon>
        <taxon>Antrodiella</taxon>
    </lineage>
</organism>
<dbReference type="Proteomes" id="UP000308730">
    <property type="component" value="Unassembled WGS sequence"/>
</dbReference>
<comment type="caution">
    <text evidence="2">The sequence shown here is derived from an EMBL/GenBank/DDBJ whole genome shotgun (WGS) entry which is preliminary data.</text>
</comment>
<dbReference type="InterPro" id="IPR036188">
    <property type="entry name" value="FAD/NAD-bd_sf"/>
</dbReference>
<keyword evidence="3" id="KW-1185">Reference proteome</keyword>
<dbReference type="SUPFAM" id="SSF51905">
    <property type="entry name" value="FAD/NAD(P)-binding domain"/>
    <property type="match status" value="1"/>
</dbReference>
<name>A0A4V6S1V3_9APHY</name>
<dbReference type="PRINTS" id="PR00419">
    <property type="entry name" value="ADXRDTASE"/>
</dbReference>
<sequence>MSIPVATPKRVCVVGAGASGMSAAYALSKHPEKYQVTVFDKEILAGGMATSLDIDAGKYGATYINDGVQGCSPAFANTLRMFRMLGFEPTEVGMQISFGKDKDFWTNVFPTELTVQFQNDIAKFGTALKVIKKLEVLFALIPVHVMLRIFRFSKDFGEKMVYPLVALFFGTGNQTPYISSAILERVFMDSSMRLFEYNKKSLLASIPSMYAFPKLHDVYQAWRSDISSRGNVNFKLGHTVTRVVSRNANRGGSKVGPVQIEYKASQGDLEDAVQTASFDELVLAIDADSALRLLGRKASFMEKRVLGSVKYLYDVTITHSDLDYMKKHYEVDYKAAHNAPISQEWSEQERAETEEAFSFASKQFRPLYYTMQYPEDKSKIEMSFDLTHYQPQFRGATSAGLSSSKGTPSDQHEAKHMPQVTQHDAQRSTEGDVGSLARTGQDADGNSEPPLEKHVFQTIFLDRDGSQDLWTWDEIPEEKRIHEKWWKQQSHRWQHYASVVPFMMFINGKHHTQFAGAWSGMENSCPHALIHHS</sequence>
<evidence type="ECO:0008006" key="4">
    <source>
        <dbReference type="Google" id="ProtNLM"/>
    </source>
</evidence>
<dbReference type="Pfam" id="PF13450">
    <property type="entry name" value="NAD_binding_8"/>
    <property type="match status" value="1"/>
</dbReference>
<dbReference type="Gene3D" id="3.50.50.60">
    <property type="entry name" value="FAD/NAD(P)-binding domain"/>
    <property type="match status" value="1"/>
</dbReference>
<feature type="region of interest" description="Disordered" evidence="1">
    <location>
        <begin position="396"/>
        <end position="450"/>
    </location>
</feature>
<gene>
    <name evidence="2" type="ORF">EUX98_g4241</name>
</gene>
<evidence type="ECO:0000256" key="1">
    <source>
        <dbReference type="SAM" id="MobiDB-lite"/>
    </source>
</evidence>
<dbReference type="OrthoDB" id="2019015at2759"/>
<evidence type="ECO:0000313" key="3">
    <source>
        <dbReference type="Proteomes" id="UP000308730"/>
    </source>
</evidence>
<dbReference type="PANTHER" id="PTHR42923:SF20">
    <property type="entry name" value="FLAVIN-CONTAINING AMINE OXIDASEDEHYDROGENASE"/>
    <property type="match status" value="1"/>
</dbReference>
<dbReference type="EMBL" id="SGPM01000100">
    <property type="protein sequence ID" value="THH29953.1"/>
    <property type="molecule type" value="Genomic_DNA"/>
</dbReference>
<dbReference type="PANTHER" id="PTHR42923">
    <property type="entry name" value="PROTOPORPHYRINOGEN OXIDASE"/>
    <property type="match status" value="1"/>
</dbReference>
<dbReference type="GO" id="GO:0016491">
    <property type="term" value="F:oxidoreductase activity"/>
    <property type="evidence" value="ECO:0007669"/>
    <property type="project" value="TreeGrafter"/>
</dbReference>
<protein>
    <recommendedName>
        <fullName evidence="4">Amine oxidase domain-containing protein</fullName>
    </recommendedName>
</protein>
<dbReference type="InterPro" id="IPR050464">
    <property type="entry name" value="Zeta_carotene_desat/Oxidored"/>
</dbReference>
<reference evidence="2 3" key="1">
    <citation type="submission" date="2019-02" db="EMBL/GenBank/DDBJ databases">
        <title>Genome sequencing of the rare red list fungi Antrodiella citrinella (Flaviporus citrinellus).</title>
        <authorList>
            <person name="Buettner E."/>
            <person name="Kellner H."/>
        </authorList>
    </citation>
    <scope>NUCLEOTIDE SEQUENCE [LARGE SCALE GENOMIC DNA]</scope>
    <source>
        <strain evidence="2 3">DSM 108506</strain>
    </source>
</reference>
<accession>A0A4V6S1V3</accession>
<evidence type="ECO:0000313" key="2">
    <source>
        <dbReference type="EMBL" id="THH29953.1"/>
    </source>
</evidence>